<gene>
    <name evidence="1" type="ORF">RUM43_009388</name>
</gene>
<proteinExistence type="predicted"/>
<dbReference type="AlphaFoldDB" id="A0AAN8S155"/>
<comment type="caution">
    <text evidence="1">The sequence shown here is derived from an EMBL/GenBank/DDBJ whole genome shotgun (WGS) entry which is preliminary data.</text>
</comment>
<dbReference type="EMBL" id="JAWJWE010000038">
    <property type="protein sequence ID" value="KAK6623536.1"/>
    <property type="molecule type" value="Genomic_DNA"/>
</dbReference>
<organism evidence="1 2">
    <name type="scientific">Polyplax serrata</name>
    <name type="common">Common mouse louse</name>
    <dbReference type="NCBI Taxonomy" id="468196"/>
    <lineage>
        <taxon>Eukaryota</taxon>
        <taxon>Metazoa</taxon>
        <taxon>Ecdysozoa</taxon>
        <taxon>Arthropoda</taxon>
        <taxon>Hexapoda</taxon>
        <taxon>Insecta</taxon>
        <taxon>Pterygota</taxon>
        <taxon>Neoptera</taxon>
        <taxon>Paraneoptera</taxon>
        <taxon>Psocodea</taxon>
        <taxon>Troctomorpha</taxon>
        <taxon>Phthiraptera</taxon>
        <taxon>Anoplura</taxon>
        <taxon>Polyplacidae</taxon>
        <taxon>Polyplax</taxon>
    </lineage>
</organism>
<evidence type="ECO:0000313" key="2">
    <source>
        <dbReference type="Proteomes" id="UP001372834"/>
    </source>
</evidence>
<sequence length="104" mass="11919">MSNACHVHTLVTVTLARKLKEWKQRSASQRPAFQKFKQIETIFDLCSKLALERCIKAGTLTVNYEKVDIDYKLKHNDLLANIVHSSDESGVGVKSVRYQASRRR</sequence>
<protein>
    <recommendedName>
        <fullName evidence="3">RNA-binding S4 domain-containing protein</fullName>
    </recommendedName>
</protein>
<reference evidence="1 2" key="1">
    <citation type="submission" date="2023-10" db="EMBL/GenBank/DDBJ databases">
        <title>Genomes of two closely related lineages of the louse Polyplax serrata with different host specificities.</title>
        <authorList>
            <person name="Martinu J."/>
            <person name="Tarabai H."/>
            <person name="Stefka J."/>
            <person name="Hypsa V."/>
        </authorList>
    </citation>
    <scope>NUCLEOTIDE SEQUENCE [LARGE SCALE GENOMIC DNA]</scope>
    <source>
        <strain evidence="1">HR10_N</strain>
    </source>
</reference>
<evidence type="ECO:0008006" key="3">
    <source>
        <dbReference type="Google" id="ProtNLM"/>
    </source>
</evidence>
<name>A0AAN8S155_POLSC</name>
<dbReference type="Proteomes" id="UP001372834">
    <property type="component" value="Unassembled WGS sequence"/>
</dbReference>
<evidence type="ECO:0000313" key="1">
    <source>
        <dbReference type="EMBL" id="KAK6623536.1"/>
    </source>
</evidence>
<accession>A0AAN8S155</accession>